<protein>
    <submittedName>
        <fullName evidence="1">Baseplate assembly protein</fullName>
    </submittedName>
</protein>
<proteinExistence type="predicted"/>
<sequence>MPIFPPVTDTLRWGDLVRHGRAQLPLVAPDWTDQNTSDPGIALLELVSWLVEADSYRSNAVSERERRLLLALAGGRPRPARAARCLIRVQAAAPRLVPAGLEMDGERDGEHVPLTLVDDIAVVGATIAATAWAGEDAATGGYVTGCIDLTRERAAGRVFAPFGVDPSAGDCFVIGIDRAGGLLAGPLDLWAVVGGDRAPEIVEPGYDHHTAAVAWEAWDGADWIAVDADDRTAALTRSGRVRLHTPALPVGTLGDQGSGIFAGRMMVWLRCRLVSGRLDAPAVLSELHVDVGEAVASRRYRAAGKPADDHAPLAAATGVPDETLRLPHDWCGARPALALATGEQIHVVDDLADAGARLLAAVFEADGRTVRFGDGRWGARLSPGAEVQVSGTWTTAAGVADLRPPLAPVVPAADAAALLAGGPAVHRLDLVAGLTPGAPAEDIAAAAARVEARMWVHERISDRAQDLGVASLDDLPLALVRTLGVPERAITGLDAERIALATPGVALARARALPQVDPRMPGLVADGCVTVVVVPWLPAERPEPTTGALRRVRGALERARTVGTRFFVVGPTYVPIGISATILPRRGVAAADAVEKATRALRAFLHPVTGGPASRGWPFGRTVRRTEILAVVDEQPGVERMEDLVLTREGARGDAVCGDIRLCATEFALAGTLRLTAPTEGVGA</sequence>
<accession>A0ABM8E176</accession>
<reference evidence="1 2" key="1">
    <citation type="submission" date="2022-12" db="EMBL/GenBank/DDBJ databases">
        <title>Microbacterium terricola strain KV-448 chromosome, complete genome.</title>
        <authorList>
            <person name="Oshima T."/>
            <person name="Moriya T."/>
            <person name="Bessho Y."/>
        </authorList>
    </citation>
    <scope>NUCLEOTIDE SEQUENCE [LARGE SCALE GENOMIC DNA]</scope>
    <source>
        <strain evidence="1 2">KV-448</strain>
    </source>
</reference>
<evidence type="ECO:0000313" key="2">
    <source>
        <dbReference type="Proteomes" id="UP001317779"/>
    </source>
</evidence>
<keyword evidence="2" id="KW-1185">Reference proteome</keyword>
<dbReference type="Proteomes" id="UP001317779">
    <property type="component" value="Chromosome"/>
</dbReference>
<organism evidence="1 2">
    <name type="scientific">Microbacterium terricola</name>
    <dbReference type="NCBI Taxonomy" id="344163"/>
    <lineage>
        <taxon>Bacteria</taxon>
        <taxon>Bacillati</taxon>
        <taxon>Actinomycetota</taxon>
        <taxon>Actinomycetes</taxon>
        <taxon>Micrococcales</taxon>
        <taxon>Microbacteriaceae</taxon>
        <taxon>Microbacterium</taxon>
    </lineage>
</organism>
<gene>
    <name evidence="1" type="ORF">Microterr_22020</name>
</gene>
<name>A0ABM8E176_9MICO</name>
<dbReference type="EMBL" id="AP027141">
    <property type="protein sequence ID" value="BDV31542.1"/>
    <property type="molecule type" value="Genomic_DNA"/>
</dbReference>
<evidence type="ECO:0000313" key="1">
    <source>
        <dbReference type="EMBL" id="BDV31542.1"/>
    </source>
</evidence>
<dbReference type="RefSeq" id="WP_263797868.1">
    <property type="nucleotide sequence ID" value="NZ_AP027141.1"/>
</dbReference>